<reference evidence="6" key="1">
    <citation type="journal article" date="2019" name="Int. J. Syst. Evol. Microbiol.">
        <title>The Global Catalogue of Microorganisms (GCM) 10K type strain sequencing project: providing services to taxonomists for standard genome sequencing and annotation.</title>
        <authorList>
            <consortium name="The Broad Institute Genomics Platform"/>
            <consortium name="The Broad Institute Genome Sequencing Center for Infectious Disease"/>
            <person name="Wu L."/>
            <person name="Ma J."/>
        </authorList>
    </citation>
    <scope>NUCLEOTIDE SEQUENCE [LARGE SCALE GENOMIC DNA]</scope>
    <source>
        <strain evidence="6">JCM 13008</strain>
    </source>
</reference>
<dbReference type="SUPFAM" id="SSF47203">
    <property type="entry name" value="Acyl-CoA dehydrogenase C-terminal domain-like"/>
    <property type="match status" value="1"/>
</dbReference>
<evidence type="ECO:0000259" key="4">
    <source>
        <dbReference type="Pfam" id="PF00441"/>
    </source>
</evidence>
<organism evidence="5 6">
    <name type="scientific">Nocardioides dubius</name>
    <dbReference type="NCBI Taxonomy" id="317019"/>
    <lineage>
        <taxon>Bacteria</taxon>
        <taxon>Bacillati</taxon>
        <taxon>Actinomycetota</taxon>
        <taxon>Actinomycetes</taxon>
        <taxon>Propionibacteriales</taxon>
        <taxon>Nocardioidaceae</taxon>
        <taxon>Nocardioides</taxon>
    </lineage>
</organism>
<comment type="caution">
    <text evidence="5">The sequence shown here is derived from an EMBL/GenBank/DDBJ whole genome shotgun (WGS) entry which is preliminary data.</text>
</comment>
<keyword evidence="2" id="KW-0274">FAD</keyword>
<keyword evidence="6" id="KW-1185">Reference proteome</keyword>
<feature type="domain" description="Acyl-CoA dehydrogenase/oxidase C-terminal" evidence="4">
    <location>
        <begin position="64"/>
        <end position="186"/>
    </location>
</feature>
<gene>
    <name evidence="5" type="ORF">GCM10009668_28410</name>
</gene>
<dbReference type="Proteomes" id="UP001501581">
    <property type="component" value="Unassembled WGS sequence"/>
</dbReference>
<evidence type="ECO:0000256" key="1">
    <source>
        <dbReference type="ARBA" id="ARBA00022630"/>
    </source>
</evidence>
<dbReference type="PANTHER" id="PTHR43884:SF20">
    <property type="entry name" value="ACYL-COA DEHYDROGENASE FADE28"/>
    <property type="match status" value="1"/>
</dbReference>
<evidence type="ECO:0000313" key="5">
    <source>
        <dbReference type="EMBL" id="GAA1106889.1"/>
    </source>
</evidence>
<dbReference type="PANTHER" id="PTHR43884">
    <property type="entry name" value="ACYL-COA DEHYDROGENASE"/>
    <property type="match status" value="1"/>
</dbReference>
<evidence type="ECO:0000256" key="3">
    <source>
        <dbReference type="ARBA" id="ARBA00023002"/>
    </source>
</evidence>
<accession>A0ABP4EHC3</accession>
<keyword evidence="3" id="KW-0560">Oxidoreductase</keyword>
<name>A0ABP4EHC3_9ACTN</name>
<protein>
    <recommendedName>
        <fullName evidence="4">Acyl-CoA dehydrogenase/oxidase C-terminal domain-containing protein</fullName>
    </recommendedName>
</protein>
<dbReference type="Pfam" id="PF00441">
    <property type="entry name" value="Acyl-CoA_dh_1"/>
    <property type="match status" value="1"/>
</dbReference>
<proteinExistence type="predicted"/>
<dbReference type="EMBL" id="BAAALG010000011">
    <property type="protein sequence ID" value="GAA1106889.1"/>
    <property type="molecule type" value="Genomic_DNA"/>
</dbReference>
<sequence length="210" mass="22277">MLAARATDEVRWFVLPTSAVEVTRRDALDLTRSLSLVRLDGVAAQPVEVADAAALLRTMRDIAAVLIAAEQLGVAEQAVADAVAYAKEREQFGRAIGSFQAIKHCAADMATEADLARSLVEHAVWAAVEAPAALPGAAASALVEASRSACWVSAENVQIHGGIGFSWEHPAHLYFRKARSNEMLWGDVAAWAEQAFDAYAYAADAGVGES</sequence>
<evidence type="ECO:0000313" key="6">
    <source>
        <dbReference type="Proteomes" id="UP001501581"/>
    </source>
</evidence>
<evidence type="ECO:0000256" key="2">
    <source>
        <dbReference type="ARBA" id="ARBA00022827"/>
    </source>
</evidence>
<dbReference type="InterPro" id="IPR036250">
    <property type="entry name" value="AcylCo_DH-like_C"/>
</dbReference>
<keyword evidence="1" id="KW-0285">Flavoprotein</keyword>
<dbReference type="InterPro" id="IPR009075">
    <property type="entry name" value="AcylCo_DH/oxidase_C"/>
</dbReference>
<dbReference type="Gene3D" id="1.20.140.10">
    <property type="entry name" value="Butyryl-CoA Dehydrogenase, subunit A, domain 3"/>
    <property type="match status" value="1"/>
</dbReference>